<keyword evidence="2" id="KW-1185">Reference proteome</keyword>
<dbReference type="Proteomes" id="UP001193389">
    <property type="component" value="Chromosome"/>
</dbReference>
<sequence>MIPEPFRYCAKSIRVENHLLNGTFLHLTIKPNRDKIYNSLNLKRFYL</sequence>
<reference evidence="1" key="1">
    <citation type="journal article" date="2020" name="Int. J. Syst. Evol. Microbiol.">
        <title>Aquipluma nitroreducens gen. nov. sp. nov., a novel facultatively anaerobic bacterium isolated from a freshwater lake.</title>
        <authorList>
            <person name="Watanabe M."/>
            <person name="Kojima H."/>
            <person name="Fukui M."/>
        </authorList>
    </citation>
    <scope>NUCLEOTIDE SEQUENCE</scope>
    <source>
        <strain evidence="1">MeG22</strain>
    </source>
</reference>
<accession>A0A5K7S769</accession>
<dbReference type="AlphaFoldDB" id="A0A5K7S769"/>
<evidence type="ECO:0000313" key="2">
    <source>
        <dbReference type="Proteomes" id="UP001193389"/>
    </source>
</evidence>
<proteinExistence type="predicted"/>
<evidence type="ECO:0000313" key="1">
    <source>
        <dbReference type="EMBL" id="BBE17421.1"/>
    </source>
</evidence>
<protein>
    <submittedName>
        <fullName evidence="1">Uncharacterized protein</fullName>
    </submittedName>
</protein>
<dbReference type="EMBL" id="AP018694">
    <property type="protein sequence ID" value="BBE17421.1"/>
    <property type="molecule type" value="Genomic_DNA"/>
</dbReference>
<name>A0A5K7S769_9BACT</name>
<gene>
    <name evidence="1" type="ORF">AQPE_1571</name>
</gene>
<organism evidence="1 2">
    <name type="scientific">Aquipluma nitroreducens</name>
    <dbReference type="NCBI Taxonomy" id="2010828"/>
    <lineage>
        <taxon>Bacteria</taxon>
        <taxon>Pseudomonadati</taxon>
        <taxon>Bacteroidota</taxon>
        <taxon>Bacteroidia</taxon>
        <taxon>Marinilabiliales</taxon>
        <taxon>Prolixibacteraceae</taxon>
        <taxon>Aquipluma</taxon>
    </lineage>
</organism>
<dbReference type="KEGG" id="anf:AQPE_1571"/>